<evidence type="ECO:0000256" key="5">
    <source>
        <dbReference type="HAMAP-Rule" id="MF_00532"/>
    </source>
</evidence>
<proteinExistence type="inferred from homology"/>
<keyword evidence="2 5" id="KW-0689">Ribosomal protein</keyword>
<dbReference type="InterPro" id="IPR000754">
    <property type="entry name" value="Ribosomal_uS9"/>
</dbReference>
<dbReference type="FunFam" id="3.30.230.10:FF:000001">
    <property type="entry name" value="30S ribosomal protein S9"/>
    <property type="match status" value="1"/>
</dbReference>
<dbReference type="HAMAP" id="MF_00532_B">
    <property type="entry name" value="Ribosomal_uS9_B"/>
    <property type="match status" value="1"/>
</dbReference>
<dbReference type="InterPro" id="IPR020568">
    <property type="entry name" value="Ribosomal_Su5_D2-typ_SF"/>
</dbReference>
<evidence type="ECO:0000256" key="1">
    <source>
        <dbReference type="ARBA" id="ARBA00005251"/>
    </source>
</evidence>
<organism evidence="8">
    <name type="scientific">candidate division CPR3 bacterium</name>
    <dbReference type="NCBI Taxonomy" id="2268181"/>
    <lineage>
        <taxon>Bacteria</taxon>
        <taxon>Bacteria division CPR3</taxon>
    </lineage>
</organism>
<dbReference type="NCBIfam" id="NF001099">
    <property type="entry name" value="PRK00132.1"/>
    <property type="match status" value="1"/>
</dbReference>
<evidence type="ECO:0000256" key="7">
    <source>
        <dbReference type="SAM" id="MobiDB-lite"/>
    </source>
</evidence>
<comment type="similarity">
    <text evidence="1 5 6">Belongs to the universal ribosomal protein uS9 family.</text>
</comment>
<dbReference type="PANTHER" id="PTHR21569">
    <property type="entry name" value="RIBOSOMAL PROTEIN S9"/>
    <property type="match status" value="1"/>
</dbReference>
<evidence type="ECO:0000256" key="2">
    <source>
        <dbReference type="ARBA" id="ARBA00022980"/>
    </source>
</evidence>
<dbReference type="GO" id="GO:0022627">
    <property type="term" value="C:cytosolic small ribosomal subunit"/>
    <property type="evidence" value="ECO:0007669"/>
    <property type="project" value="TreeGrafter"/>
</dbReference>
<dbReference type="GO" id="GO:0006412">
    <property type="term" value="P:translation"/>
    <property type="evidence" value="ECO:0007669"/>
    <property type="project" value="UniProtKB-UniRule"/>
</dbReference>
<evidence type="ECO:0000313" key="8">
    <source>
        <dbReference type="EMBL" id="HGT71399.1"/>
    </source>
</evidence>
<dbReference type="SUPFAM" id="SSF54211">
    <property type="entry name" value="Ribosomal protein S5 domain 2-like"/>
    <property type="match status" value="1"/>
</dbReference>
<accession>A0A7C4R5Q0</accession>
<evidence type="ECO:0000256" key="3">
    <source>
        <dbReference type="ARBA" id="ARBA00023274"/>
    </source>
</evidence>
<dbReference type="PANTHER" id="PTHR21569:SF1">
    <property type="entry name" value="SMALL RIBOSOMAL SUBUNIT PROTEIN US9M"/>
    <property type="match status" value="1"/>
</dbReference>
<dbReference type="GO" id="GO:0003723">
    <property type="term" value="F:RNA binding"/>
    <property type="evidence" value="ECO:0007669"/>
    <property type="project" value="TreeGrafter"/>
</dbReference>
<dbReference type="PROSITE" id="PS00360">
    <property type="entry name" value="RIBOSOMAL_S9"/>
    <property type="match status" value="1"/>
</dbReference>
<dbReference type="InterPro" id="IPR020574">
    <property type="entry name" value="Ribosomal_uS9_CS"/>
</dbReference>
<dbReference type="Gene3D" id="3.30.230.10">
    <property type="match status" value="1"/>
</dbReference>
<dbReference type="EMBL" id="DSYQ01000024">
    <property type="protein sequence ID" value="HGT71399.1"/>
    <property type="molecule type" value="Genomic_DNA"/>
</dbReference>
<protein>
    <recommendedName>
        <fullName evidence="4 5">Small ribosomal subunit protein uS9</fullName>
    </recommendedName>
</protein>
<feature type="compositionally biased region" description="Basic residues" evidence="7">
    <location>
        <begin position="121"/>
        <end position="140"/>
    </location>
</feature>
<comment type="caution">
    <text evidence="8">The sequence shown here is derived from an EMBL/GenBank/DDBJ whole genome shotgun (WGS) entry which is preliminary data.</text>
</comment>
<sequence>MDKKETTKEIVFDGKYHYGLGRRKTAVAKVRLYKGSGKLYVNQKEDYFGGLEGLVKKILSPLTITGNQTKFDISAITNGGGISSQADAITLGVARALVAMEDELKPTLRKAGFLTRDPRKKERKKPGLRRARKAPQFSKR</sequence>
<reference evidence="8" key="1">
    <citation type="journal article" date="2020" name="mSystems">
        <title>Genome- and Community-Level Interaction Insights into Carbon Utilization and Element Cycling Functions of Hydrothermarchaeota in Hydrothermal Sediment.</title>
        <authorList>
            <person name="Zhou Z."/>
            <person name="Liu Y."/>
            <person name="Xu W."/>
            <person name="Pan J."/>
            <person name="Luo Z.H."/>
            <person name="Li M."/>
        </authorList>
    </citation>
    <scope>NUCLEOTIDE SEQUENCE [LARGE SCALE GENOMIC DNA]</scope>
    <source>
        <strain evidence="8">SpSt-579</strain>
    </source>
</reference>
<dbReference type="InterPro" id="IPR014721">
    <property type="entry name" value="Ribsml_uS5_D2-typ_fold_subgr"/>
</dbReference>
<dbReference type="InterPro" id="IPR023035">
    <property type="entry name" value="Ribosomal_uS9_bac/plastid"/>
</dbReference>
<dbReference type="Pfam" id="PF00380">
    <property type="entry name" value="Ribosomal_S9"/>
    <property type="match status" value="1"/>
</dbReference>
<keyword evidence="3 5" id="KW-0687">Ribonucleoprotein</keyword>
<dbReference type="GO" id="GO:0003735">
    <property type="term" value="F:structural constituent of ribosome"/>
    <property type="evidence" value="ECO:0007669"/>
    <property type="project" value="InterPro"/>
</dbReference>
<gene>
    <name evidence="5" type="primary">rpsI</name>
    <name evidence="8" type="ORF">ENT43_04015</name>
</gene>
<feature type="region of interest" description="Disordered" evidence="7">
    <location>
        <begin position="110"/>
        <end position="140"/>
    </location>
</feature>
<dbReference type="AlphaFoldDB" id="A0A7C4R5Q0"/>
<name>A0A7C4R5Q0_UNCC3</name>
<evidence type="ECO:0000256" key="4">
    <source>
        <dbReference type="ARBA" id="ARBA00035259"/>
    </source>
</evidence>
<evidence type="ECO:0000256" key="6">
    <source>
        <dbReference type="RuleBase" id="RU003815"/>
    </source>
</evidence>